<feature type="signal peptide" evidence="1">
    <location>
        <begin position="1"/>
        <end position="22"/>
    </location>
</feature>
<gene>
    <name evidence="2" type="ORF">PSEHALCIP103_01812</name>
</gene>
<evidence type="ECO:0000313" key="3">
    <source>
        <dbReference type="Proteomes" id="UP001152447"/>
    </source>
</evidence>
<accession>A0A9W4VVK8</accession>
<dbReference type="InterPro" id="IPR009971">
    <property type="entry name" value="DUF1496"/>
</dbReference>
<dbReference type="AlphaFoldDB" id="A0A9W4VVK8"/>
<feature type="chain" id="PRO_5040930547" description="DUF1496 domain-containing protein" evidence="1">
    <location>
        <begin position="23"/>
        <end position="100"/>
    </location>
</feature>
<evidence type="ECO:0008006" key="4">
    <source>
        <dbReference type="Google" id="ProtNLM"/>
    </source>
</evidence>
<comment type="caution">
    <text evidence="2">The sequence shown here is derived from an EMBL/GenBank/DDBJ whole genome shotgun (WGS) entry which is preliminary data.</text>
</comment>
<keyword evidence="3" id="KW-1185">Reference proteome</keyword>
<sequence>MRYYFTFIIAVLCLCFSALSYANTIKTLSVVDATQLINTNTECWYDNKRYSEGAVVQVHSVTLICAAKYPQHSNSQLMWLKLDKQGNLIYPKKPATITVN</sequence>
<dbReference type="Proteomes" id="UP001152447">
    <property type="component" value="Unassembled WGS sequence"/>
</dbReference>
<organism evidence="2 3">
    <name type="scientific">Pseudoalteromonas haloplanktis</name>
    <name type="common">Alteromonas haloplanktis</name>
    <dbReference type="NCBI Taxonomy" id="228"/>
    <lineage>
        <taxon>Bacteria</taxon>
        <taxon>Pseudomonadati</taxon>
        <taxon>Pseudomonadota</taxon>
        <taxon>Gammaproteobacteria</taxon>
        <taxon>Alteromonadales</taxon>
        <taxon>Pseudoalteromonadaceae</taxon>
        <taxon>Pseudoalteromonas</taxon>
    </lineage>
</organism>
<protein>
    <recommendedName>
        <fullName evidence="4">DUF1496 domain-containing protein</fullName>
    </recommendedName>
</protein>
<dbReference type="Pfam" id="PF07383">
    <property type="entry name" value="DUF1496"/>
    <property type="match status" value="1"/>
</dbReference>
<keyword evidence="1" id="KW-0732">Signal</keyword>
<evidence type="ECO:0000256" key="1">
    <source>
        <dbReference type="SAM" id="SignalP"/>
    </source>
</evidence>
<proteinExistence type="predicted"/>
<dbReference type="RefSeq" id="WP_076921699.1">
    <property type="nucleotide sequence ID" value="NZ_CAMAPB010000023.1"/>
</dbReference>
<name>A0A9W4VVK8_PSEHA</name>
<evidence type="ECO:0000313" key="2">
    <source>
        <dbReference type="EMBL" id="CAH9058192.1"/>
    </source>
</evidence>
<dbReference type="EMBL" id="CAMAPB010000023">
    <property type="protein sequence ID" value="CAH9058192.1"/>
    <property type="molecule type" value="Genomic_DNA"/>
</dbReference>
<reference evidence="2" key="1">
    <citation type="submission" date="2022-07" db="EMBL/GenBank/DDBJ databases">
        <authorList>
            <person name="Criscuolo A."/>
        </authorList>
    </citation>
    <scope>NUCLEOTIDE SEQUENCE</scope>
    <source>
        <strain evidence="2">CIP103197</strain>
    </source>
</reference>